<evidence type="ECO:0000256" key="7">
    <source>
        <dbReference type="ARBA" id="ARBA00022723"/>
    </source>
</evidence>
<keyword evidence="6 14" id="KW-0349">Heme</keyword>
<dbReference type="InterPro" id="IPR017972">
    <property type="entry name" value="Cyt_P450_CS"/>
</dbReference>
<dbReference type="CDD" id="cd20651">
    <property type="entry name" value="CYP15A1-like"/>
    <property type="match status" value="1"/>
</dbReference>
<dbReference type="OrthoDB" id="1055148at2759"/>
<dbReference type="SUPFAM" id="SSF48264">
    <property type="entry name" value="Cytochrome P450"/>
    <property type="match status" value="1"/>
</dbReference>
<dbReference type="GO" id="GO:0016712">
    <property type="term" value="F:oxidoreductase activity, acting on paired donors, with incorporation or reduction of molecular oxygen, reduced flavin or flavoprotein as one donor, and incorporation of one atom of oxygen"/>
    <property type="evidence" value="ECO:0007669"/>
    <property type="project" value="TreeGrafter"/>
</dbReference>
<sequence length="529" mass="60616">MVLDGGRWILEQILMMIFQYSGFWQNKTFFLLDMLELALLLSIVILGLLAYLDTKKPKKFPPGPKWYPIIGSAPQVRESRSRCGSLYEATAEMSLYYGPILGLKIGKDAIVVVYGPQEIKELSLSEDFIGRPIGSFFEMRTWNKRRGILCTDNEFWQEQRRFLVRHLREFGFGSKNMSVLVEEEVSHLVDFINTTLNNETGSAIFNMETLFRVSVLNTLWQMMAGVRYSPEDHKMKKLQTILAELFQTVHMVGAPFSHFPVLKYLAPEMSGYNCYINSHSKIWEFLQEEINNHKNSFSPDHLRDLMDVYLSVVNTPDHGDSFSEEQLLAICLDMFMAGSETTNNTLSFCFLYLVLNPDIQKKARQEIDAVLGDRAPCLYDRPNMPYMEAIVLEALRMFGCRAFAVPHRALKNTYLGGYLIPKDTLVTANLHGCMMGPDSGFEKPEQFIPERYLKDDGKISVPENHIPFGLGKRRCMGESLARANVFLFTTTILQKYEIHMVPEYPPDMKIVDGVTPAPIHYKAKITHRS</sequence>
<evidence type="ECO:0000256" key="5">
    <source>
        <dbReference type="ARBA" id="ARBA00010617"/>
    </source>
</evidence>
<dbReference type="EMBL" id="OU892280">
    <property type="protein sequence ID" value="CAG9768048.1"/>
    <property type="molecule type" value="Genomic_DNA"/>
</dbReference>
<dbReference type="InterPro" id="IPR036396">
    <property type="entry name" value="Cyt_P450_sf"/>
</dbReference>
<evidence type="ECO:0000313" key="17">
    <source>
        <dbReference type="EMBL" id="CAG9768048.1"/>
    </source>
</evidence>
<evidence type="ECO:0000256" key="11">
    <source>
        <dbReference type="ARBA" id="ARBA00023004"/>
    </source>
</evidence>
<protein>
    <recommendedName>
        <fullName evidence="19">Cytochrome P450</fullName>
    </recommendedName>
</protein>
<dbReference type="GO" id="GO:0006082">
    <property type="term" value="P:organic acid metabolic process"/>
    <property type="evidence" value="ECO:0007669"/>
    <property type="project" value="TreeGrafter"/>
</dbReference>
<dbReference type="FunFam" id="1.10.630.10:FF:000238">
    <property type="entry name" value="Cytochrome P450 2A6"/>
    <property type="match status" value="1"/>
</dbReference>
<dbReference type="InterPro" id="IPR001128">
    <property type="entry name" value="Cyt_P450"/>
</dbReference>
<evidence type="ECO:0000256" key="10">
    <source>
        <dbReference type="ARBA" id="ARBA00023002"/>
    </source>
</evidence>
<reference evidence="17" key="1">
    <citation type="submission" date="2022-01" db="EMBL/GenBank/DDBJ databases">
        <authorList>
            <person name="King R."/>
        </authorList>
    </citation>
    <scope>NUCLEOTIDE SEQUENCE</scope>
</reference>
<dbReference type="GO" id="GO:0020037">
    <property type="term" value="F:heme binding"/>
    <property type="evidence" value="ECO:0007669"/>
    <property type="project" value="InterPro"/>
</dbReference>
<evidence type="ECO:0000256" key="14">
    <source>
        <dbReference type="PIRSR" id="PIRSR602401-1"/>
    </source>
</evidence>
<evidence type="ECO:0000256" key="4">
    <source>
        <dbReference type="ARBA" id="ARBA00004406"/>
    </source>
</evidence>
<keyword evidence="18" id="KW-1185">Reference proteome</keyword>
<dbReference type="GO" id="GO:0005789">
    <property type="term" value="C:endoplasmic reticulum membrane"/>
    <property type="evidence" value="ECO:0007669"/>
    <property type="project" value="UniProtKB-SubCell"/>
</dbReference>
<evidence type="ECO:0000256" key="1">
    <source>
        <dbReference type="ARBA" id="ARBA00001971"/>
    </source>
</evidence>
<dbReference type="GO" id="GO:0005506">
    <property type="term" value="F:iron ion binding"/>
    <property type="evidence" value="ECO:0007669"/>
    <property type="project" value="InterPro"/>
</dbReference>
<evidence type="ECO:0000256" key="16">
    <source>
        <dbReference type="SAM" id="Phobius"/>
    </source>
</evidence>
<dbReference type="Gene3D" id="1.10.630.10">
    <property type="entry name" value="Cytochrome P450"/>
    <property type="match status" value="1"/>
</dbReference>
<dbReference type="PANTHER" id="PTHR24300">
    <property type="entry name" value="CYTOCHROME P450 508A4-RELATED"/>
    <property type="match status" value="1"/>
</dbReference>
<comment type="function">
    <text evidence="2">May be involved in the metabolism of insect hormones and in the breakdown of synthetic insecticides.</text>
</comment>
<comment type="similarity">
    <text evidence="5 15">Belongs to the cytochrome P450 family.</text>
</comment>
<feature type="binding site" description="axial binding residue" evidence="14">
    <location>
        <position position="475"/>
    </location>
    <ligand>
        <name>heme</name>
        <dbReference type="ChEBI" id="CHEBI:30413"/>
    </ligand>
    <ligandPart>
        <name>Fe</name>
        <dbReference type="ChEBI" id="CHEBI:18248"/>
    </ligandPart>
</feature>
<keyword evidence="13 16" id="KW-0472">Membrane</keyword>
<evidence type="ECO:0008006" key="19">
    <source>
        <dbReference type="Google" id="ProtNLM"/>
    </source>
</evidence>
<evidence type="ECO:0000256" key="3">
    <source>
        <dbReference type="ARBA" id="ARBA00004174"/>
    </source>
</evidence>
<evidence type="ECO:0000313" key="18">
    <source>
        <dbReference type="Proteomes" id="UP001152799"/>
    </source>
</evidence>
<keyword evidence="9" id="KW-0492">Microsome</keyword>
<keyword evidence="7 14" id="KW-0479">Metal-binding</keyword>
<keyword evidence="16" id="KW-0812">Transmembrane</keyword>
<dbReference type="InterPro" id="IPR050182">
    <property type="entry name" value="Cytochrome_P450_fam2"/>
</dbReference>
<dbReference type="InterPro" id="IPR002401">
    <property type="entry name" value="Cyt_P450_E_grp-I"/>
</dbReference>
<gene>
    <name evidence="17" type="ORF">CEUTPL_LOCUS8599</name>
</gene>
<dbReference type="Pfam" id="PF00067">
    <property type="entry name" value="p450"/>
    <property type="match status" value="1"/>
</dbReference>
<dbReference type="PRINTS" id="PR00385">
    <property type="entry name" value="P450"/>
</dbReference>
<keyword evidence="16" id="KW-1133">Transmembrane helix</keyword>
<keyword evidence="11 14" id="KW-0408">Iron</keyword>
<evidence type="ECO:0000256" key="13">
    <source>
        <dbReference type="ARBA" id="ARBA00023136"/>
    </source>
</evidence>
<keyword evidence="10 15" id="KW-0560">Oxidoreductase</keyword>
<organism evidence="17 18">
    <name type="scientific">Ceutorhynchus assimilis</name>
    <name type="common">cabbage seed weevil</name>
    <dbReference type="NCBI Taxonomy" id="467358"/>
    <lineage>
        <taxon>Eukaryota</taxon>
        <taxon>Metazoa</taxon>
        <taxon>Ecdysozoa</taxon>
        <taxon>Arthropoda</taxon>
        <taxon>Hexapoda</taxon>
        <taxon>Insecta</taxon>
        <taxon>Pterygota</taxon>
        <taxon>Neoptera</taxon>
        <taxon>Endopterygota</taxon>
        <taxon>Coleoptera</taxon>
        <taxon>Polyphaga</taxon>
        <taxon>Cucujiformia</taxon>
        <taxon>Curculionidae</taxon>
        <taxon>Ceutorhynchinae</taxon>
        <taxon>Ceutorhynchus</taxon>
    </lineage>
</organism>
<dbReference type="PANTHER" id="PTHR24300:SF376">
    <property type="entry name" value="CYTOCHROME P450 15A1"/>
    <property type="match status" value="1"/>
</dbReference>
<comment type="subcellular location">
    <subcellularLocation>
        <location evidence="4">Endoplasmic reticulum membrane</location>
        <topology evidence="4">Peripheral membrane protein</topology>
    </subcellularLocation>
    <subcellularLocation>
        <location evidence="3">Microsome membrane</location>
        <topology evidence="3">Peripheral membrane protein</topology>
    </subcellularLocation>
</comment>
<feature type="transmembrane region" description="Helical" evidence="16">
    <location>
        <begin position="29"/>
        <end position="52"/>
    </location>
</feature>
<evidence type="ECO:0000256" key="2">
    <source>
        <dbReference type="ARBA" id="ARBA00003690"/>
    </source>
</evidence>
<evidence type="ECO:0000256" key="15">
    <source>
        <dbReference type="RuleBase" id="RU000461"/>
    </source>
</evidence>
<dbReference type="PROSITE" id="PS00086">
    <property type="entry name" value="CYTOCHROME_P450"/>
    <property type="match status" value="1"/>
</dbReference>
<dbReference type="GO" id="GO:0008395">
    <property type="term" value="F:steroid hydroxylase activity"/>
    <property type="evidence" value="ECO:0007669"/>
    <property type="project" value="TreeGrafter"/>
</dbReference>
<accession>A0A9N9QQC2</accession>
<evidence type="ECO:0000256" key="12">
    <source>
        <dbReference type="ARBA" id="ARBA00023033"/>
    </source>
</evidence>
<dbReference type="GO" id="GO:0006805">
    <property type="term" value="P:xenobiotic metabolic process"/>
    <property type="evidence" value="ECO:0007669"/>
    <property type="project" value="TreeGrafter"/>
</dbReference>
<evidence type="ECO:0000256" key="6">
    <source>
        <dbReference type="ARBA" id="ARBA00022617"/>
    </source>
</evidence>
<name>A0A9N9QQC2_9CUCU</name>
<dbReference type="Proteomes" id="UP001152799">
    <property type="component" value="Chromosome 4"/>
</dbReference>
<keyword evidence="8" id="KW-0256">Endoplasmic reticulum</keyword>
<evidence type="ECO:0000256" key="8">
    <source>
        <dbReference type="ARBA" id="ARBA00022824"/>
    </source>
</evidence>
<dbReference type="AlphaFoldDB" id="A0A9N9QQC2"/>
<keyword evidence="12 15" id="KW-0503">Monooxygenase</keyword>
<proteinExistence type="inferred from homology"/>
<evidence type="ECO:0000256" key="9">
    <source>
        <dbReference type="ARBA" id="ARBA00022848"/>
    </source>
</evidence>
<dbReference type="PRINTS" id="PR00463">
    <property type="entry name" value="EP450I"/>
</dbReference>
<comment type="cofactor">
    <cofactor evidence="1 14">
        <name>heme</name>
        <dbReference type="ChEBI" id="CHEBI:30413"/>
    </cofactor>
</comment>